<feature type="transmembrane region" description="Helical" evidence="1">
    <location>
        <begin position="115"/>
        <end position="135"/>
    </location>
</feature>
<dbReference type="Proteomes" id="UP001256827">
    <property type="component" value="Chromosome"/>
</dbReference>
<keyword evidence="1" id="KW-1133">Transmembrane helix</keyword>
<gene>
    <name evidence="2" type="ORF">RGB73_07650</name>
</gene>
<keyword evidence="3" id="KW-1185">Reference proteome</keyword>
<keyword evidence="1" id="KW-0812">Transmembrane</keyword>
<proteinExistence type="predicted"/>
<accession>A0ABY9T7W0</accession>
<evidence type="ECO:0000256" key="1">
    <source>
        <dbReference type="SAM" id="Phobius"/>
    </source>
</evidence>
<feature type="transmembrane region" description="Helical" evidence="1">
    <location>
        <begin position="52"/>
        <end position="80"/>
    </location>
</feature>
<evidence type="ECO:0000313" key="3">
    <source>
        <dbReference type="Proteomes" id="UP001256827"/>
    </source>
</evidence>
<organism evidence="2 3">
    <name type="scientific">Brevibacillus brevis</name>
    <name type="common">Bacillus brevis</name>
    <dbReference type="NCBI Taxonomy" id="1393"/>
    <lineage>
        <taxon>Bacteria</taxon>
        <taxon>Bacillati</taxon>
        <taxon>Bacillota</taxon>
        <taxon>Bacilli</taxon>
        <taxon>Bacillales</taxon>
        <taxon>Paenibacillaceae</taxon>
        <taxon>Brevibacillus</taxon>
    </lineage>
</organism>
<keyword evidence="1" id="KW-0472">Membrane</keyword>
<sequence length="178" mass="19729">MLDLTGLIWLLLVVFVLHDLEELIAVENWLVKNKGRVMQAAPPRLRKMIGPSLAMSTAQFAVAVACMFAILSSAVLLTVTTLEQRTFLPFFLVCLHVLFLHVFTHVGQSLALRMYTPGVLTAVAVVLPYSLYTYFRLFAEGAVTWTLVIRTLPFVVLIVPILLGAHRLGQIVSKPAGR</sequence>
<evidence type="ECO:0000313" key="2">
    <source>
        <dbReference type="EMBL" id="WNC16180.1"/>
    </source>
</evidence>
<reference evidence="2 3" key="1">
    <citation type="submission" date="2023-09" db="EMBL/GenBank/DDBJ databases">
        <title>Complete Genome and Methylome dissection of Bacillus brevis NEB573 original source of BbsI restriction endonuclease.</title>
        <authorList>
            <person name="Fomenkov A."/>
            <person name="Roberts R.D."/>
        </authorList>
    </citation>
    <scope>NUCLEOTIDE SEQUENCE [LARGE SCALE GENOMIC DNA]</scope>
    <source>
        <strain evidence="2 3">NEB573</strain>
    </source>
</reference>
<protein>
    <submittedName>
        <fullName evidence="2">HXXEE domain-containing protein</fullName>
    </submittedName>
</protein>
<dbReference type="RefSeq" id="WP_310770604.1">
    <property type="nucleotide sequence ID" value="NZ_CP134050.1"/>
</dbReference>
<name>A0ABY9T7W0_BREBE</name>
<feature type="transmembrane region" description="Helical" evidence="1">
    <location>
        <begin position="6"/>
        <end position="31"/>
    </location>
</feature>
<dbReference type="InterPro" id="IPR025671">
    <property type="entry name" value="HXXEE"/>
</dbReference>
<feature type="transmembrane region" description="Helical" evidence="1">
    <location>
        <begin position="86"/>
        <end position="103"/>
    </location>
</feature>
<dbReference type="EMBL" id="CP134050">
    <property type="protein sequence ID" value="WNC16180.1"/>
    <property type="molecule type" value="Genomic_DNA"/>
</dbReference>
<feature type="transmembrane region" description="Helical" evidence="1">
    <location>
        <begin position="147"/>
        <end position="165"/>
    </location>
</feature>
<dbReference type="Pfam" id="PF13787">
    <property type="entry name" value="HXXEE"/>
    <property type="match status" value="1"/>
</dbReference>